<dbReference type="PANTHER" id="PTHR24412">
    <property type="entry name" value="KELCH PROTEIN"/>
    <property type="match status" value="1"/>
</dbReference>
<keyword evidence="5" id="KW-1185">Reference proteome</keyword>
<evidence type="ECO:0000256" key="2">
    <source>
        <dbReference type="ARBA" id="ARBA00022737"/>
    </source>
</evidence>
<keyword evidence="2" id="KW-0677">Repeat</keyword>
<name>A0A3P7L9H4_DIBLA</name>
<dbReference type="AlphaFoldDB" id="A0A3P7L9H4"/>
<dbReference type="InterPro" id="IPR011333">
    <property type="entry name" value="SKP1/BTB/POZ_sf"/>
</dbReference>
<dbReference type="Pfam" id="PF07707">
    <property type="entry name" value="BACK"/>
    <property type="match status" value="1"/>
</dbReference>
<feature type="domain" description="BTB" evidence="3">
    <location>
        <begin position="27"/>
        <end position="90"/>
    </location>
</feature>
<dbReference type="OrthoDB" id="6100350at2759"/>
<proteinExistence type="predicted"/>
<dbReference type="SUPFAM" id="SSF54695">
    <property type="entry name" value="POZ domain"/>
    <property type="match status" value="1"/>
</dbReference>
<keyword evidence="1" id="KW-0880">Kelch repeat</keyword>
<dbReference type="InterPro" id="IPR011705">
    <property type="entry name" value="BACK"/>
</dbReference>
<dbReference type="PROSITE" id="PS50097">
    <property type="entry name" value="BTB"/>
    <property type="match status" value="1"/>
</dbReference>
<protein>
    <recommendedName>
        <fullName evidence="3">BTB domain-containing protein</fullName>
    </recommendedName>
</protein>
<accession>A0A3P7L9H4</accession>
<evidence type="ECO:0000313" key="5">
    <source>
        <dbReference type="Proteomes" id="UP000281553"/>
    </source>
</evidence>
<dbReference type="Gene3D" id="3.30.710.10">
    <property type="entry name" value="Potassium Channel Kv1.1, Chain A"/>
    <property type="match status" value="1"/>
</dbReference>
<dbReference type="Proteomes" id="UP000281553">
    <property type="component" value="Unassembled WGS sequence"/>
</dbReference>
<dbReference type="SMART" id="SM00225">
    <property type="entry name" value="BTB"/>
    <property type="match status" value="1"/>
</dbReference>
<evidence type="ECO:0000313" key="4">
    <source>
        <dbReference type="EMBL" id="VDN13935.1"/>
    </source>
</evidence>
<reference evidence="4 5" key="1">
    <citation type="submission" date="2018-11" db="EMBL/GenBank/DDBJ databases">
        <authorList>
            <consortium name="Pathogen Informatics"/>
        </authorList>
    </citation>
    <scope>NUCLEOTIDE SEQUENCE [LARGE SCALE GENOMIC DNA]</scope>
</reference>
<gene>
    <name evidence="4" type="ORF">DILT_LOCUS9766</name>
</gene>
<dbReference type="Pfam" id="PF00651">
    <property type="entry name" value="BTB"/>
    <property type="match status" value="1"/>
</dbReference>
<dbReference type="PANTHER" id="PTHR24412:SF272">
    <property type="entry name" value="KELCH-LIKE PROTEIN DIABLO"/>
    <property type="match status" value="1"/>
</dbReference>
<evidence type="ECO:0000256" key="1">
    <source>
        <dbReference type="ARBA" id="ARBA00022441"/>
    </source>
</evidence>
<dbReference type="Gene3D" id="1.25.40.420">
    <property type="match status" value="1"/>
</dbReference>
<dbReference type="EMBL" id="UYRU01057788">
    <property type="protein sequence ID" value="VDN13935.1"/>
    <property type="molecule type" value="Genomic_DNA"/>
</dbReference>
<organism evidence="4 5">
    <name type="scientific">Dibothriocephalus latus</name>
    <name type="common">Fish tapeworm</name>
    <name type="synonym">Diphyllobothrium latum</name>
    <dbReference type="NCBI Taxonomy" id="60516"/>
    <lineage>
        <taxon>Eukaryota</taxon>
        <taxon>Metazoa</taxon>
        <taxon>Spiralia</taxon>
        <taxon>Lophotrochozoa</taxon>
        <taxon>Platyhelminthes</taxon>
        <taxon>Cestoda</taxon>
        <taxon>Eucestoda</taxon>
        <taxon>Diphyllobothriidea</taxon>
        <taxon>Diphyllobothriidae</taxon>
        <taxon>Dibothriocephalus</taxon>
    </lineage>
</organism>
<sequence length="218" mass="24430">MSYFSDEHPLKQSCGRLEDLRKANFAPDLTIEVLNGQKVYAHRIILAARIPALEESLARPGGSLSWTSYSQSAVEALLEYVYTGKANISQDNAQNLLQMAKSLQMDALEEWCIQFLVESINLAHLSDLWLLSQDTKSDIMQDSCLSVMRRIFDDFVSTDLFASLSPAALLQLIDSDDLRASNEEAVLQAVLGWKKRLSMPVGFSTRFCGIPFCPLTFR</sequence>
<evidence type="ECO:0000259" key="3">
    <source>
        <dbReference type="PROSITE" id="PS50097"/>
    </source>
</evidence>
<dbReference type="InterPro" id="IPR000210">
    <property type="entry name" value="BTB/POZ_dom"/>
</dbReference>